<keyword evidence="1" id="KW-1133">Transmembrane helix</keyword>
<dbReference type="OrthoDB" id="1411407at2"/>
<dbReference type="EMBL" id="LATL02000244">
    <property type="protein sequence ID" value="KKD38406.1"/>
    <property type="molecule type" value="Genomic_DNA"/>
</dbReference>
<feature type="transmembrane region" description="Helical" evidence="1">
    <location>
        <begin position="409"/>
        <end position="430"/>
    </location>
</feature>
<feature type="transmembrane region" description="Helical" evidence="1">
    <location>
        <begin position="201"/>
        <end position="223"/>
    </location>
</feature>
<dbReference type="GO" id="GO:0008381">
    <property type="term" value="F:mechanosensitive monoatomic ion channel activity"/>
    <property type="evidence" value="ECO:0007669"/>
    <property type="project" value="InterPro"/>
</dbReference>
<reference evidence="2 3" key="1">
    <citation type="submission" date="2015-06" db="EMBL/GenBank/DDBJ databases">
        <title>Draft genome assembly of filamentous brackish cyanobacterium Limnoraphis robusta strain CS-951.</title>
        <authorList>
            <person name="Willis A."/>
            <person name="Parks M."/>
            <person name="Burford M.A."/>
        </authorList>
    </citation>
    <scope>NUCLEOTIDE SEQUENCE [LARGE SCALE GENOMIC DNA]</scope>
    <source>
        <strain evidence="2 3">CS-951</strain>
    </source>
</reference>
<organism evidence="2 3">
    <name type="scientific">Limnoraphis robusta CS-951</name>
    <dbReference type="NCBI Taxonomy" id="1637645"/>
    <lineage>
        <taxon>Bacteria</taxon>
        <taxon>Bacillati</taxon>
        <taxon>Cyanobacteriota</taxon>
        <taxon>Cyanophyceae</taxon>
        <taxon>Oscillatoriophycideae</taxon>
        <taxon>Oscillatoriales</taxon>
        <taxon>Sirenicapillariaceae</taxon>
        <taxon>Limnoraphis</taxon>
    </lineage>
</organism>
<dbReference type="AlphaFoldDB" id="A0A0F5YHN0"/>
<dbReference type="PATRIC" id="fig|1637645.4.peg.4839"/>
<name>A0A0F5YHN0_9CYAN</name>
<feature type="transmembrane region" description="Helical" evidence="1">
    <location>
        <begin position="235"/>
        <end position="255"/>
    </location>
</feature>
<keyword evidence="1" id="KW-0472">Membrane</keyword>
<feature type="transmembrane region" description="Helical" evidence="1">
    <location>
        <begin position="507"/>
        <end position="530"/>
    </location>
</feature>
<evidence type="ECO:0000256" key="1">
    <source>
        <dbReference type="SAM" id="Phobius"/>
    </source>
</evidence>
<feature type="transmembrane region" description="Helical" evidence="1">
    <location>
        <begin position="140"/>
        <end position="159"/>
    </location>
</feature>
<feature type="transmembrane region" description="Helical" evidence="1">
    <location>
        <begin position="330"/>
        <end position="350"/>
    </location>
</feature>
<feature type="transmembrane region" description="Helical" evidence="1">
    <location>
        <begin position="442"/>
        <end position="463"/>
    </location>
</feature>
<dbReference type="PANTHER" id="PTHR30221:SF1">
    <property type="entry name" value="SMALL-CONDUCTANCE MECHANOSENSITIVE CHANNEL"/>
    <property type="match status" value="1"/>
</dbReference>
<dbReference type="Gene3D" id="1.10.287.1260">
    <property type="match status" value="1"/>
</dbReference>
<feature type="transmembrane region" description="Helical" evidence="1">
    <location>
        <begin position="45"/>
        <end position="65"/>
    </location>
</feature>
<dbReference type="InterPro" id="IPR045275">
    <property type="entry name" value="MscS_archaea/bacteria_type"/>
</dbReference>
<dbReference type="InterPro" id="IPR008910">
    <property type="entry name" value="MSC_TM_helix"/>
</dbReference>
<protein>
    <submittedName>
        <fullName evidence="2">Conserved TM helix repeat-containing protein</fullName>
    </submittedName>
</protein>
<dbReference type="RefSeq" id="WP_046278197.1">
    <property type="nucleotide sequence ID" value="NZ_LATL02000244.1"/>
</dbReference>
<comment type="caution">
    <text evidence="2">The sequence shown here is derived from an EMBL/GenBank/DDBJ whole genome shotgun (WGS) entry which is preliminary data.</text>
</comment>
<dbReference type="NCBIfam" id="NF033912">
    <property type="entry name" value="msc"/>
    <property type="match status" value="1"/>
</dbReference>
<gene>
    <name evidence="2" type="ORF">WN50_08975</name>
</gene>
<evidence type="ECO:0000313" key="2">
    <source>
        <dbReference type="EMBL" id="KKD38406.1"/>
    </source>
</evidence>
<feature type="transmembrane region" description="Helical" evidence="1">
    <location>
        <begin position="289"/>
        <end position="310"/>
    </location>
</feature>
<feature type="transmembrane region" description="Helical" evidence="1">
    <location>
        <begin position="101"/>
        <end position="119"/>
    </location>
</feature>
<proteinExistence type="predicted"/>
<feature type="transmembrane region" description="Helical" evidence="1">
    <location>
        <begin position="484"/>
        <end position="501"/>
    </location>
</feature>
<evidence type="ECO:0000313" key="3">
    <source>
        <dbReference type="Proteomes" id="UP000033607"/>
    </source>
</evidence>
<dbReference type="Pfam" id="PF05552">
    <property type="entry name" value="MS_channel_1st_1"/>
    <property type="match status" value="4"/>
</dbReference>
<keyword evidence="1" id="KW-0812">Transmembrane</keyword>
<dbReference type="Proteomes" id="UP000033607">
    <property type="component" value="Unassembled WGS sequence"/>
</dbReference>
<sequence>MNGTWHEMISVFGTTIPTLSHLTLAQDATANPFNLGNYTLGSINLIDIGISLLILLVGYLIALFAQSLVKSLLKKTDFDNKIASWVTGRSDGGENIPVENWVGTAVFWIIFLFAIIGFLERLQLTAASTPLTTLLNEITIFFPRILAALILLGIAWVVATVCKAVTVRILNGFRVDERLNQQVNDGTTQADFSLSETFGNAIYWFIFLLFLLPVLDTLSLQGLLAPVQQMLNQVLFILPNILAAILIAAAGWVIAQIVRRIVTNLLIAVGTDRLGRRFGLGDAANGQSLSSIIGTVVYVLILIPIAIAALNSLKIEAISVPAIEMLSRILNIIPQLFAAAVILAVAYVIGRFVSDLVTSVLTSFGFNRLFYWLGLQSTPPHEETVLGTDPQVRVVDTTSPSTTRTPSEIVGIIAFVGIMLFAIVTATDILQLTSLTLILEQIILIAGRVLIGVVIFAVGLYFANLAHRLVLSSGTGNSKLLAQAARVAIIIFVGAMALQQMGIGSDIVNLAFGLLLGAIAVAVAISFGLGGRDIAAEKIRETLSKVQQK</sequence>
<accession>A0A0F5YHN0</accession>
<dbReference type="PANTHER" id="PTHR30221">
    <property type="entry name" value="SMALL-CONDUCTANCE MECHANOSENSITIVE CHANNEL"/>
    <property type="match status" value="1"/>
</dbReference>